<evidence type="ECO:0000256" key="1">
    <source>
        <dbReference type="ARBA" id="ARBA00001946"/>
    </source>
</evidence>
<dbReference type="RefSeq" id="WP_039328461.1">
    <property type="nucleotide sequence ID" value="NZ_JTJJ01000015.1"/>
</dbReference>
<protein>
    <submittedName>
        <fullName evidence="5">Mandelate racemase</fullName>
    </submittedName>
</protein>
<dbReference type="GO" id="GO:0016052">
    <property type="term" value="P:carbohydrate catabolic process"/>
    <property type="evidence" value="ECO:0007669"/>
    <property type="project" value="TreeGrafter"/>
</dbReference>
<sequence>MKITNVEAFYLRLPVIEQRTDSSQDALLIKITTDAGITGWGEVDGSPYVTKAIIEAPYSHTMVTGLKSLLIGENPLETGRLWKKMHKATIYYGRSGAVLQAMAGIDIALWDIKGKALGKPIVELLGGAMRDKMRVYSSNMFQYSVEETVARAQHAIDTGHTGVKFGWEPFGTDEAMDLRYLEALRTAMGDSVDLMLDVGHVWDAKTTVRRSQRYEHLNLFWIEEPLHPDNYAGYGQVSAACQQHIAAGEQECSVVGFQRLIDEGGIDIVQIDLTRTGFTQAMEIASYAHSRGRKVCNHNFTTDINTAASLHFLCAIENALVMEYCVEPGEISRSLAKNPVRIAEGYAWLPGEPGLGVEPNEAVIEKFLVRD</sequence>
<dbReference type="GO" id="GO:0000287">
    <property type="term" value="F:magnesium ion binding"/>
    <property type="evidence" value="ECO:0007669"/>
    <property type="project" value="TreeGrafter"/>
</dbReference>
<dbReference type="InterPro" id="IPR046945">
    <property type="entry name" value="RHMD-like"/>
</dbReference>
<dbReference type="GO" id="GO:0016836">
    <property type="term" value="F:hydro-lyase activity"/>
    <property type="evidence" value="ECO:0007669"/>
    <property type="project" value="TreeGrafter"/>
</dbReference>
<gene>
    <name evidence="5" type="ORF">QU24_03400</name>
</gene>
<dbReference type="CDD" id="cd03316">
    <property type="entry name" value="MR_like"/>
    <property type="match status" value="1"/>
</dbReference>
<dbReference type="GO" id="GO:0009063">
    <property type="term" value="P:amino acid catabolic process"/>
    <property type="evidence" value="ECO:0007669"/>
    <property type="project" value="InterPro"/>
</dbReference>
<evidence type="ECO:0000313" key="5">
    <source>
        <dbReference type="EMBL" id="KHJ69472.1"/>
    </source>
</evidence>
<name>A0A0B1RE43_9GAMM</name>
<keyword evidence="2" id="KW-0479">Metal-binding</keyword>
<evidence type="ECO:0000259" key="4">
    <source>
        <dbReference type="SMART" id="SM00922"/>
    </source>
</evidence>
<comment type="caution">
    <text evidence="5">The sequence shown here is derived from an EMBL/GenBank/DDBJ whole genome shotgun (WGS) entry which is preliminary data.</text>
</comment>
<dbReference type="InterPro" id="IPR029017">
    <property type="entry name" value="Enolase-like_N"/>
</dbReference>
<dbReference type="SFLD" id="SFLDS00001">
    <property type="entry name" value="Enolase"/>
    <property type="match status" value="1"/>
</dbReference>
<dbReference type="SFLD" id="SFLDG00179">
    <property type="entry name" value="mandelate_racemase"/>
    <property type="match status" value="1"/>
</dbReference>
<evidence type="ECO:0000313" key="6">
    <source>
        <dbReference type="Proteomes" id="UP000030853"/>
    </source>
</evidence>
<dbReference type="InterPro" id="IPR013341">
    <property type="entry name" value="Mandelate_racemase_N_dom"/>
</dbReference>
<keyword evidence="3" id="KW-0460">Magnesium</keyword>
<accession>A0A0B1RE43</accession>
<dbReference type="PROSITE" id="PS00908">
    <property type="entry name" value="MR_MLE_1"/>
    <property type="match status" value="1"/>
</dbReference>
<dbReference type="EMBL" id="JTJJ01000015">
    <property type="protein sequence ID" value="KHJ69472.1"/>
    <property type="molecule type" value="Genomic_DNA"/>
</dbReference>
<evidence type="ECO:0000256" key="2">
    <source>
        <dbReference type="ARBA" id="ARBA00022723"/>
    </source>
</evidence>
<dbReference type="SMART" id="SM00922">
    <property type="entry name" value="MR_MLE"/>
    <property type="match status" value="1"/>
</dbReference>
<dbReference type="InterPro" id="IPR013342">
    <property type="entry name" value="Mandelate_racemase_C"/>
</dbReference>
<dbReference type="Proteomes" id="UP000030853">
    <property type="component" value="Unassembled WGS sequence"/>
</dbReference>
<organism evidence="5 6">
    <name type="scientific">Pantoea rodasii</name>
    <dbReference type="NCBI Taxonomy" id="1076549"/>
    <lineage>
        <taxon>Bacteria</taxon>
        <taxon>Pseudomonadati</taxon>
        <taxon>Pseudomonadota</taxon>
        <taxon>Gammaproteobacteria</taxon>
        <taxon>Enterobacterales</taxon>
        <taxon>Erwiniaceae</taxon>
        <taxon>Pantoea</taxon>
    </lineage>
</organism>
<dbReference type="Pfam" id="PF02746">
    <property type="entry name" value="MR_MLE_N"/>
    <property type="match status" value="1"/>
</dbReference>
<dbReference type="InterPro" id="IPR018110">
    <property type="entry name" value="Mandel_Rmase/mucon_lact_enz_CS"/>
</dbReference>
<dbReference type="InterPro" id="IPR029065">
    <property type="entry name" value="Enolase_C-like"/>
</dbReference>
<dbReference type="Pfam" id="PF13378">
    <property type="entry name" value="MR_MLE_C"/>
    <property type="match status" value="1"/>
</dbReference>
<proteinExistence type="predicted"/>
<dbReference type="InterPro" id="IPR036849">
    <property type="entry name" value="Enolase-like_C_sf"/>
</dbReference>
<evidence type="ECO:0000256" key="3">
    <source>
        <dbReference type="ARBA" id="ARBA00022842"/>
    </source>
</evidence>
<reference evidence="5 6" key="1">
    <citation type="submission" date="2014-11" db="EMBL/GenBank/DDBJ databases">
        <title>Genome sequencing of Pantoea rodasii ND03.</title>
        <authorList>
            <person name="Muhamad Yunos N.Y."/>
            <person name="Chan K.-G."/>
        </authorList>
    </citation>
    <scope>NUCLEOTIDE SEQUENCE [LARGE SCALE GENOMIC DNA]</scope>
    <source>
        <strain evidence="5 6">ND03</strain>
    </source>
</reference>
<dbReference type="Gene3D" id="3.30.390.10">
    <property type="entry name" value="Enolase-like, N-terminal domain"/>
    <property type="match status" value="1"/>
</dbReference>
<dbReference type="SUPFAM" id="SSF51604">
    <property type="entry name" value="Enolase C-terminal domain-like"/>
    <property type="match status" value="1"/>
</dbReference>
<dbReference type="SUPFAM" id="SSF54826">
    <property type="entry name" value="Enolase N-terminal domain-like"/>
    <property type="match status" value="1"/>
</dbReference>
<comment type="cofactor">
    <cofactor evidence="1">
        <name>Mg(2+)</name>
        <dbReference type="ChEBI" id="CHEBI:18420"/>
    </cofactor>
</comment>
<dbReference type="Gene3D" id="3.20.20.120">
    <property type="entry name" value="Enolase-like C-terminal domain"/>
    <property type="match status" value="1"/>
</dbReference>
<dbReference type="PANTHER" id="PTHR13794:SF58">
    <property type="entry name" value="MITOCHONDRIAL ENOLASE SUPERFAMILY MEMBER 1"/>
    <property type="match status" value="1"/>
</dbReference>
<dbReference type="AlphaFoldDB" id="A0A0B1RE43"/>
<dbReference type="PANTHER" id="PTHR13794">
    <property type="entry name" value="ENOLASE SUPERFAMILY, MANDELATE RACEMASE"/>
    <property type="match status" value="1"/>
</dbReference>
<feature type="domain" description="Mandelate racemase/muconate lactonizing enzyme C-terminal" evidence="4">
    <location>
        <begin position="145"/>
        <end position="244"/>
    </location>
</feature>